<feature type="region of interest" description="Disordered" evidence="1">
    <location>
        <begin position="63"/>
        <end position="108"/>
    </location>
</feature>
<evidence type="ECO:0000313" key="3">
    <source>
        <dbReference type="EMBL" id="MBH5146311.1"/>
    </source>
</evidence>
<comment type="caution">
    <text evidence="3">The sequence shown here is derived from an EMBL/GenBank/DDBJ whole genome shotgun (WGS) entry which is preliminary data.</text>
</comment>
<protein>
    <recommendedName>
        <fullName evidence="2">DNA-binding phage zinc finger domain-containing protein</fullName>
    </recommendedName>
</protein>
<dbReference type="Proteomes" id="UP000627573">
    <property type="component" value="Unassembled WGS sequence"/>
</dbReference>
<dbReference type="Pfam" id="PF24623">
    <property type="entry name" value="Phage_zn_bind_8"/>
    <property type="match status" value="1"/>
</dbReference>
<accession>A0A8I1D9M9</accession>
<evidence type="ECO:0000256" key="1">
    <source>
        <dbReference type="SAM" id="MobiDB-lite"/>
    </source>
</evidence>
<sequence length="108" mass="11953">MRSPDLQQLEDRELALTVSCRYCQAPTGKPCTTTDNSGTHELINFPAHLGRITRAQRIQRLIAERPRSTEMPQTQTDPHADTLPAATDAHSPSNHGPVVGIERRLDGM</sequence>
<feature type="domain" description="DNA-binding phage zinc finger" evidence="2">
    <location>
        <begin position="12"/>
        <end position="60"/>
    </location>
</feature>
<dbReference type="InterPro" id="IPR056911">
    <property type="entry name" value="Phage_Znf_bind_put"/>
</dbReference>
<evidence type="ECO:0000259" key="2">
    <source>
        <dbReference type="Pfam" id="PF24623"/>
    </source>
</evidence>
<proteinExistence type="predicted"/>
<organism evidence="3 4">
    <name type="scientific">Rhodococcus erythropolis</name>
    <name type="common">Arthrobacter picolinophilus</name>
    <dbReference type="NCBI Taxonomy" id="1833"/>
    <lineage>
        <taxon>Bacteria</taxon>
        <taxon>Bacillati</taxon>
        <taxon>Actinomycetota</taxon>
        <taxon>Actinomycetes</taxon>
        <taxon>Mycobacteriales</taxon>
        <taxon>Nocardiaceae</taxon>
        <taxon>Rhodococcus</taxon>
        <taxon>Rhodococcus erythropolis group</taxon>
    </lineage>
</organism>
<dbReference type="AlphaFoldDB" id="A0A8I1D9M9"/>
<reference evidence="3 4" key="1">
    <citation type="submission" date="2020-12" db="EMBL/GenBank/DDBJ databases">
        <title>Draft genome sequence of furan degrading bacterial strain FUR100.</title>
        <authorList>
            <person name="Woiski C."/>
        </authorList>
    </citation>
    <scope>NUCLEOTIDE SEQUENCE [LARGE SCALE GENOMIC DNA]</scope>
    <source>
        <strain evidence="3 4">FUR100</strain>
    </source>
</reference>
<evidence type="ECO:0000313" key="4">
    <source>
        <dbReference type="Proteomes" id="UP000627573"/>
    </source>
</evidence>
<keyword evidence="4" id="KW-1185">Reference proteome</keyword>
<gene>
    <name evidence="3" type="ORF">I3517_27280</name>
</gene>
<dbReference type="RefSeq" id="WP_197941918.1">
    <property type="nucleotide sequence ID" value="NZ_JAECSB010000085.1"/>
</dbReference>
<name>A0A8I1D9M9_RHOER</name>
<dbReference type="EMBL" id="JAECSB010000085">
    <property type="protein sequence ID" value="MBH5146311.1"/>
    <property type="molecule type" value="Genomic_DNA"/>
</dbReference>